<evidence type="ECO:0000259" key="3">
    <source>
        <dbReference type="Pfam" id="PF00171"/>
    </source>
</evidence>
<comment type="caution">
    <text evidence="4">The sequence shown here is derived from an EMBL/GenBank/DDBJ whole genome shotgun (WGS) entry which is preliminary data.</text>
</comment>
<evidence type="ECO:0000256" key="2">
    <source>
        <dbReference type="ARBA" id="ARBA00023002"/>
    </source>
</evidence>
<dbReference type="EMBL" id="CAJVRL010000048">
    <property type="protein sequence ID" value="CAG8952951.1"/>
    <property type="molecule type" value="Genomic_DNA"/>
</dbReference>
<evidence type="ECO:0000313" key="5">
    <source>
        <dbReference type="Proteomes" id="UP000696280"/>
    </source>
</evidence>
<dbReference type="Proteomes" id="UP000696280">
    <property type="component" value="Unassembled WGS sequence"/>
</dbReference>
<dbReference type="Gene3D" id="3.40.605.10">
    <property type="entry name" value="Aldehyde Dehydrogenase, Chain A, domain 1"/>
    <property type="match status" value="1"/>
</dbReference>
<dbReference type="GO" id="GO:0005737">
    <property type="term" value="C:cytoplasm"/>
    <property type="evidence" value="ECO:0007669"/>
    <property type="project" value="TreeGrafter"/>
</dbReference>
<feature type="domain" description="Aldehyde dehydrogenase" evidence="3">
    <location>
        <begin position="28"/>
        <end position="322"/>
    </location>
</feature>
<evidence type="ECO:0000313" key="4">
    <source>
        <dbReference type="EMBL" id="CAG8952951.1"/>
    </source>
</evidence>
<dbReference type="PANTHER" id="PTHR43570">
    <property type="entry name" value="ALDEHYDE DEHYDROGENASE"/>
    <property type="match status" value="1"/>
</dbReference>
<proteinExistence type="inferred from homology"/>
<gene>
    <name evidence="4" type="ORF">HYFRA_00007666</name>
</gene>
<dbReference type="PANTHER" id="PTHR43570:SF16">
    <property type="entry name" value="ALDEHYDE DEHYDROGENASE TYPE III, ISOFORM Q"/>
    <property type="match status" value="1"/>
</dbReference>
<accession>A0A9N9KTS4</accession>
<dbReference type="InterPro" id="IPR012394">
    <property type="entry name" value="Aldehyde_DH_NAD(P)"/>
</dbReference>
<dbReference type="AlphaFoldDB" id="A0A9N9KTS4"/>
<dbReference type="Gene3D" id="3.40.309.10">
    <property type="entry name" value="Aldehyde Dehydrogenase, Chain A, domain 2"/>
    <property type="match status" value="1"/>
</dbReference>
<dbReference type="InterPro" id="IPR043519">
    <property type="entry name" value="NT_sf"/>
</dbReference>
<dbReference type="OrthoDB" id="310895at2759"/>
<organism evidence="4 5">
    <name type="scientific">Hymenoscyphus fraxineus</name>
    <dbReference type="NCBI Taxonomy" id="746836"/>
    <lineage>
        <taxon>Eukaryota</taxon>
        <taxon>Fungi</taxon>
        <taxon>Dikarya</taxon>
        <taxon>Ascomycota</taxon>
        <taxon>Pezizomycotina</taxon>
        <taxon>Leotiomycetes</taxon>
        <taxon>Helotiales</taxon>
        <taxon>Helotiaceae</taxon>
        <taxon>Hymenoscyphus</taxon>
    </lineage>
</organism>
<comment type="similarity">
    <text evidence="1">Belongs to the aldehyde dehydrogenase family.</text>
</comment>
<dbReference type="InterPro" id="IPR016162">
    <property type="entry name" value="Ald_DH_N"/>
</dbReference>
<keyword evidence="5" id="KW-1185">Reference proteome</keyword>
<protein>
    <recommendedName>
        <fullName evidence="3">Aldehyde dehydrogenase domain-containing protein</fullName>
    </recommendedName>
</protein>
<name>A0A9N9KTS4_9HELO</name>
<dbReference type="Gene3D" id="3.30.460.10">
    <property type="entry name" value="Beta Polymerase, domain 2"/>
    <property type="match status" value="1"/>
</dbReference>
<evidence type="ECO:0000256" key="1">
    <source>
        <dbReference type="ARBA" id="ARBA00009986"/>
    </source>
</evidence>
<dbReference type="GO" id="GO:0004029">
    <property type="term" value="F:aldehyde dehydrogenase (NAD+) activity"/>
    <property type="evidence" value="ECO:0007669"/>
    <property type="project" value="TreeGrafter"/>
</dbReference>
<keyword evidence="2" id="KW-0560">Oxidoreductase</keyword>
<dbReference type="InterPro" id="IPR015590">
    <property type="entry name" value="Aldehyde_DH_dom"/>
</dbReference>
<dbReference type="Pfam" id="PF00171">
    <property type="entry name" value="Aldedh"/>
    <property type="match status" value="1"/>
</dbReference>
<dbReference type="InterPro" id="IPR016161">
    <property type="entry name" value="Ald_DH/histidinol_DH"/>
</dbReference>
<dbReference type="SUPFAM" id="SSF53720">
    <property type="entry name" value="ALDH-like"/>
    <property type="match status" value="1"/>
</dbReference>
<dbReference type="GO" id="GO:0006081">
    <property type="term" value="P:aldehyde metabolic process"/>
    <property type="evidence" value="ECO:0007669"/>
    <property type="project" value="InterPro"/>
</dbReference>
<sequence length="608" mass="68436">MELQTVTGQNIEKCKKFATHLCSIRTEIIELLTVYQSHATTIYEIDRSIDCLNNTNEVHFTQRTQTVAIFFPLNMPIYSLVLYAIIPSLLADQVFLRTPVIMESVLPNLADLLKLKDLFPNIGILKDSRENFVQKYAANADVTIFTGKEAEARETLKKTKKDNMFLFIGWGCNPIVVARGADPCCVAEKIVKAKTFNSGQNCAGPDNILVHKDVKDKFLYHLELEIKRVKVGSYTDPDVTVGKIAVADGLRDVASLLRKNQDNIKKGGVIDYANTTVNPTIIVSPLSKTTTNFQVIYSPIFFINIYDEDEELAHYFSDSRYTANKMYIFLFGSSSYVNSLGPSGSTVHYDKTILDIVSGNSAFGGTSPGSSFVAIRHKIEAKSIFVPQEISKFLRRPDNGEELGRPTCKTICKRVGSLMKDIFGLDLVLGFVSGSVAKATARQKSDINTMVVLTSRLDEAKKERYGRALRDLSQEMGMSFKEKRPAEFVTLDQIDHTFHNMDKFNYDVKGTCINHEAFNAGIWINFLAGKKAGIQYSDLCDKQRLLNFEIDAGKIVKTWKTALVKELESMTEKDKYPSEIGFELEAVRKMNPGELMKTLQERYWKLDM</sequence>
<reference evidence="4" key="1">
    <citation type="submission" date="2021-07" db="EMBL/GenBank/DDBJ databases">
        <authorList>
            <person name="Durling M."/>
        </authorList>
    </citation>
    <scope>NUCLEOTIDE SEQUENCE</scope>
</reference>
<dbReference type="InterPro" id="IPR016163">
    <property type="entry name" value="Ald_DH_C"/>
</dbReference>